<dbReference type="Gene3D" id="3.30.450.350">
    <property type="entry name" value="CHASE domain"/>
    <property type="match status" value="1"/>
</dbReference>
<evidence type="ECO:0000259" key="14">
    <source>
        <dbReference type="PROSITE" id="PS50839"/>
    </source>
</evidence>
<keyword evidence="7 11" id="KW-1133">Transmembrane helix</keyword>
<dbReference type="Gene3D" id="1.10.287.130">
    <property type="match status" value="1"/>
</dbReference>
<dbReference type="InterPro" id="IPR005467">
    <property type="entry name" value="His_kinase_dom"/>
</dbReference>
<evidence type="ECO:0000256" key="10">
    <source>
        <dbReference type="PROSITE-ProRule" id="PRU00169"/>
    </source>
</evidence>
<dbReference type="GO" id="GO:0000155">
    <property type="term" value="F:phosphorelay sensor kinase activity"/>
    <property type="evidence" value="ECO:0007669"/>
    <property type="project" value="InterPro"/>
</dbReference>
<dbReference type="InterPro" id="IPR011006">
    <property type="entry name" value="CheY-like_superfamily"/>
</dbReference>
<sequence>MKNVFTLSFSLACAYFFTGYLSNLLLAVDGYAVASWPPAGIALASFLLWRHRAYLGIIAGSLLINLIHLDHVTDILNWQILLHAVGLSGAAFLQAWLGAQIITKVIKAPLDLSSLKLSIQSLAIAGPVGCVIGAIAGTSLLVFNQIIPVANALDNFITWWIGDSIGVLIFTPLLLAVFHYSEMRHRLQVIVPALLIYAIISISFYGAASVKKQKDTQKQETEVLATQSAINQKLDEIIAHLSLLSGFLANSEDVSFSEFTQFTAKQLSYSEEILAFKWVPAITDDSRAEYQSWIEQVDSENPFIKQKSANGQWQKAPYRELYYPVKYINPLRGMKDIVGFDLGSNEQVRTALTKSKVLNELVISEPTALIPNNDELSVLFMYPVFGNVVTEGDFKGFVVAVVSLAKLSKSLSFDSNERIAISFFDINNTEKQQALYIAEHHSMVLLKKYQLLIGQRMWRVELHQPVLKSSWLIYWLAQIVGMLFVWLLIIFLISVTATNIRIREQVAKQTLTLRQEKQKADEASAIKSQFLANMSHEIRTPINGIKGMHYLALQQQDWQQAKGYIEQADGALSVLLRVLNDVLDFSKMEAGKLELMQEPVNLKQLAEDIVGLMQFEVESKSLSLKLEYDSDAHLTLNTDPIRLKQILLNLLNNAVKFTEKGCITLKIWQSSKMTYFSVNDTGIGISSAAQKQLFKPFSQADSSTSRQYGGTGLGLSICKKLVELMGGAIDLKSSEGHGSTFTFSLPVHSSLPKAKYSADALSKIDVSNISLEKYQLLIVEDNPLNQHVVSAILETKHGIADIAKDGLEAIAMLSEKNYDLVFMDIQMPNMDGLQATKVIRNELGFIDLPIIGLSANAHEQDAQKAIASGMDSYMTKPIEADELFKTLWYYLSRLDK</sequence>
<dbReference type="GO" id="GO:0005886">
    <property type="term" value="C:plasma membrane"/>
    <property type="evidence" value="ECO:0007669"/>
    <property type="project" value="UniProtKB-SubCell"/>
</dbReference>
<dbReference type="InterPro" id="IPR007895">
    <property type="entry name" value="MASE1"/>
</dbReference>
<feature type="transmembrane region" description="Helical" evidence="11">
    <location>
        <begin position="80"/>
        <end position="102"/>
    </location>
</feature>
<keyword evidence="15" id="KW-0808">Transferase</keyword>
<feature type="transmembrane region" description="Helical" evidence="11">
    <location>
        <begin position="156"/>
        <end position="181"/>
    </location>
</feature>
<organism evidence="15 16">
    <name type="scientific">Pseudoalteromonas haloplanktis</name>
    <name type="common">Alteromonas haloplanktis</name>
    <dbReference type="NCBI Taxonomy" id="228"/>
    <lineage>
        <taxon>Bacteria</taxon>
        <taxon>Pseudomonadati</taxon>
        <taxon>Pseudomonadota</taxon>
        <taxon>Gammaproteobacteria</taxon>
        <taxon>Alteromonadales</taxon>
        <taxon>Pseudoalteromonadaceae</taxon>
        <taxon>Pseudoalteromonas</taxon>
    </lineage>
</organism>
<dbReference type="InterPro" id="IPR003661">
    <property type="entry name" value="HisK_dim/P_dom"/>
</dbReference>
<dbReference type="InterPro" id="IPR003594">
    <property type="entry name" value="HATPase_dom"/>
</dbReference>
<dbReference type="PROSITE" id="PS50109">
    <property type="entry name" value="HIS_KIN"/>
    <property type="match status" value="1"/>
</dbReference>
<dbReference type="Pfam" id="PF05231">
    <property type="entry name" value="MASE1"/>
    <property type="match status" value="1"/>
</dbReference>
<evidence type="ECO:0000313" key="15">
    <source>
        <dbReference type="EMBL" id="CAH9055146.1"/>
    </source>
</evidence>
<dbReference type="PANTHER" id="PTHR45339">
    <property type="entry name" value="HYBRID SIGNAL TRANSDUCTION HISTIDINE KINASE J"/>
    <property type="match status" value="1"/>
</dbReference>
<dbReference type="PROSITE" id="PS50839">
    <property type="entry name" value="CHASE"/>
    <property type="match status" value="1"/>
</dbReference>
<keyword evidence="4" id="KW-1003">Cell membrane</keyword>
<dbReference type="SUPFAM" id="SSF52172">
    <property type="entry name" value="CheY-like"/>
    <property type="match status" value="1"/>
</dbReference>
<evidence type="ECO:0000259" key="12">
    <source>
        <dbReference type="PROSITE" id="PS50109"/>
    </source>
</evidence>
<evidence type="ECO:0000256" key="11">
    <source>
        <dbReference type="SAM" id="Phobius"/>
    </source>
</evidence>
<dbReference type="InterPro" id="IPR042240">
    <property type="entry name" value="CHASE_sf"/>
</dbReference>
<dbReference type="PANTHER" id="PTHR45339:SF1">
    <property type="entry name" value="HYBRID SIGNAL TRANSDUCTION HISTIDINE KINASE J"/>
    <property type="match status" value="1"/>
</dbReference>
<evidence type="ECO:0000256" key="5">
    <source>
        <dbReference type="ARBA" id="ARBA00022553"/>
    </source>
</evidence>
<comment type="catalytic activity">
    <reaction evidence="1">
        <text>ATP + protein L-histidine = ADP + protein N-phospho-L-histidine.</text>
        <dbReference type="EC" id="2.7.13.3"/>
    </reaction>
</comment>
<dbReference type="SUPFAM" id="SSF47384">
    <property type="entry name" value="Homodimeric domain of signal transducing histidine kinase"/>
    <property type="match status" value="1"/>
</dbReference>
<dbReference type="Pfam" id="PF02518">
    <property type="entry name" value="HATPase_c"/>
    <property type="match status" value="1"/>
</dbReference>
<evidence type="ECO:0000256" key="7">
    <source>
        <dbReference type="ARBA" id="ARBA00022989"/>
    </source>
</evidence>
<feature type="domain" description="Histidine kinase" evidence="12">
    <location>
        <begin position="533"/>
        <end position="749"/>
    </location>
</feature>
<dbReference type="PRINTS" id="PR00344">
    <property type="entry name" value="BCTRLSENSOR"/>
</dbReference>
<dbReference type="EC" id="2.7.13.3" evidence="3"/>
<protein>
    <recommendedName>
        <fullName evidence="3">histidine kinase</fullName>
        <ecNumber evidence="3">2.7.13.3</ecNumber>
    </recommendedName>
</protein>
<dbReference type="Gene3D" id="3.40.50.2300">
    <property type="match status" value="1"/>
</dbReference>
<name>A0A9W4QVI6_PSEHA</name>
<keyword evidence="16" id="KW-1185">Reference proteome</keyword>
<dbReference type="SMART" id="SM00448">
    <property type="entry name" value="REC"/>
    <property type="match status" value="1"/>
</dbReference>
<keyword evidence="15" id="KW-0418">Kinase</keyword>
<feature type="domain" description="CHASE" evidence="14">
    <location>
        <begin position="250"/>
        <end position="436"/>
    </location>
</feature>
<evidence type="ECO:0000256" key="3">
    <source>
        <dbReference type="ARBA" id="ARBA00012438"/>
    </source>
</evidence>
<evidence type="ECO:0000256" key="6">
    <source>
        <dbReference type="ARBA" id="ARBA00022692"/>
    </source>
</evidence>
<dbReference type="Gene3D" id="3.30.565.10">
    <property type="entry name" value="Histidine kinase-like ATPase, C-terminal domain"/>
    <property type="match status" value="1"/>
</dbReference>
<dbReference type="InterPro" id="IPR001789">
    <property type="entry name" value="Sig_transdc_resp-reg_receiver"/>
</dbReference>
<gene>
    <name evidence="15" type="primary">rcsC_9</name>
    <name evidence="15" type="ORF">PSEHALCIP103_01178</name>
</gene>
<dbReference type="Proteomes" id="UP001152447">
    <property type="component" value="Unassembled WGS sequence"/>
</dbReference>
<dbReference type="FunFam" id="3.30.565.10:FF:000010">
    <property type="entry name" value="Sensor histidine kinase RcsC"/>
    <property type="match status" value="1"/>
</dbReference>
<evidence type="ECO:0000313" key="16">
    <source>
        <dbReference type="Proteomes" id="UP001152447"/>
    </source>
</evidence>
<dbReference type="PROSITE" id="PS50110">
    <property type="entry name" value="RESPONSE_REGULATORY"/>
    <property type="match status" value="1"/>
</dbReference>
<dbReference type="Pfam" id="PF00512">
    <property type="entry name" value="HisKA"/>
    <property type="match status" value="1"/>
</dbReference>
<feature type="transmembrane region" description="Helical" evidence="11">
    <location>
        <begin position="122"/>
        <end position="144"/>
    </location>
</feature>
<feature type="transmembrane region" description="Helical" evidence="11">
    <location>
        <begin position="472"/>
        <end position="493"/>
    </location>
</feature>
<dbReference type="CDD" id="cd17546">
    <property type="entry name" value="REC_hyHK_CKI1_RcsC-like"/>
    <property type="match status" value="1"/>
</dbReference>
<keyword evidence="8" id="KW-0902">Two-component regulatory system</keyword>
<feature type="transmembrane region" description="Helical" evidence="11">
    <location>
        <begin position="51"/>
        <end position="68"/>
    </location>
</feature>
<evidence type="ECO:0000256" key="8">
    <source>
        <dbReference type="ARBA" id="ARBA00023012"/>
    </source>
</evidence>
<evidence type="ECO:0000256" key="1">
    <source>
        <dbReference type="ARBA" id="ARBA00000085"/>
    </source>
</evidence>
<evidence type="ECO:0000259" key="13">
    <source>
        <dbReference type="PROSITE" id="PS50110"/>
    </source>
</evidence>
<dbReference type="SMART" id="SM00387">
    <property type="entry name" value="HATPase_c"/>
    <property type="match status" value="1"/>
</dbReference>
<evidence type="ECO:0000256" key="9">
    <source>
        <dbReference type="ARBA" id="ARBA00023136"/>
    </source>
</evidence>
<keyword evidence="9 11" id="KW-0472">Membrane</keyword>
<dbReference type="InterPro" id="IPR036890">
    <property type="entry name" value="HATPase_C_sf"/>
</dbReference>
<keyword evidence="6 11" id="KW-0812">Transmembrane</keyword>
<feature type="transmembrane region" description="Helical" evidence="11">
    <location>
        <begin position="187"/>
        <end position="208"/>
    </location>
</feature>
<comment type="subcellular location">
    <subcellularLocation>
        <location evidence="2">Cell membrane</location>
        <topology evidence="2">Multi-pass membrane protein</topology>
    </subcellularLocation>
</comment>
<proteinExistence type="predicted"/>
<accession>A0A9W4QVI6</accession>
<dbReference type="SUPFAM" id="SSF55874">
    <property type="entry name" value="ATPase domain of HSP90 chaperone/DNA topoisomerase II/histidine kinase"/>
    <property type="match status" value="1"/>
</dbReference>
<dbReference type="Pfam" id="PF00072">
    <property type="entry name" value="Response_reg"/>
    <property type="match status" value="1"/>
</dbReference>
<keyword evidence="5 10" id="KW-0597">Phosphoprotein</keyword>
<dbReference type="AlphaFoldDB" id="A0A9W4QVI6"/>
<dbReference type="SMART" id="SM01079">
    <property type="entry name" value="CHASE"/>
    <property type="match status" value="1"/>
</dbReference>
<dbReference type="CDD" id="cd16922">
    <property type="entry name" value="HATPase_EvgS-ArcB-TorS-like"/>
    <property type="match status" value="1"/>
</dbReference>
<comment type="caution">
    <text evidence="15">The sequence shown here is derived from an EMBL/GenBank/DDBJ whole genome shotgun (WGS) entry which is preliminary data.</text>
</comment>
<dbReference type="EMBL" id="CAMAPB010000012">
    <property type="protein sequence ID" value="CAH9055146.1"/>
    <property type="molecule type" value="Genomic_DNA"/>
</dbReference>
<dbReference type="SMART" id="SM00388">
    <property type="entry name" value="HisKA"/>
    <property type="match status" value="1"/>
</dbReference>
<dbReference type="InterPro" id="IPR036097">
    <property type="entry name" value="HisK_dim/P_sf"/>
</dbReference>
<dbReference type="RefSeq" id="WP_262976371.1">
    <property type="nucleotide sequence ID" value="NZ_CAMAPB010000012.1"/>
</dbReference>
<feature type="modified residue" description="4-aspartylphosphate" evidence="10">
    <location>
        <position position="824"/>
    </location>
</feature>
<evidence type="ECO:0000256" key="2">
    <source>
        <dbReference type="ARBA" id="ARBA00004651"/>
    </source>
</evidence>
<dbReference type="CDD" id="cd00082">
    <property type="entry name" value="HisKA"/>
    <property type="match status" value="1"/>
</dbReference>
<evidence type="ECO:0000256" key="4">
    <source>
        <dbReference type="ARBA" id="ARBA00022475"/>
    </source>
</evidence>
<dbReference type="InterPro" id="IPR006189">
    <property type="entry name" value="CHASE_dom"/>
</dbReference>
<dbReference type="Pfam" id="PF03924">
    <property type="entry name" value="CHASE"/>
    <property type="match status" value="1"/>
</dbReference>
<feature type="domain" description="Response regulatory" evidence="13">
    <location>
        <begin position="775"/>
        <end position="891"/>
    </location>
</feature>
<dbReference type="InterPro" id="IPR004358">
    <property type="entry name" value="Sig_transdc_His_kin-like_C"/>
</dbReference>
<reference evidence="15" key="1">
    <citation type="submission" date="2022-07" db="EMBL/GenBank/DDBJ databases">
        <authorList>
            <person name="Criscuolo A."/>
        </authorList>
    </citation>
    <scope>NUCLEOTIDE SEQUENCE</scope>
    <source>
        <strain evidence="15">CIP103197</strain>
    </source>
</reference>